<dbReference type="Proteomes" id="UP001212997">
    <property type="component" value="Unassembled WGS sequence"/>
</dbReference>
<keyword evidence="3" id="KW-1185">Reference proteome</keyword>
<feature type="region of interest" description="Disordered" evidence="1">
    <location>
        <begin position="1"/>
        <end position="23"/>
    </location>
</feature>
<dbReference type="EMBL" id="JANAWD010001880">
    <property type="protein sequence ID" value="KAJ3472623.1"/>
    <property type="molecule type" value="Genomic_DNA"/>
</dbReference>
<accession>A0AAD5Y7F6</accession>
<gene>
    <name evidence="2" type="ORF">NLI96_g13303</name>
</gene>
<protein>
    <submittedName>
        <fullName evidence="2">Uncharacterized protein</fullName>
    </submittedName>
</protein>
<evidence type="ECO:0000313" key="3">
    <source>
        <dbReference type="Proteomes" id="UP001212997"/>
    </source>
</evidence>
<evidence type="ECO:0000256" key="1">
    <source>
        <dbReference type="SAM" id="MobiDB-lite"/>
    </source>
</evidence>
<sequence length="193" mass="22813">MATRTTMPTRSQKNAPKFDPEEPRTLNRYFQDLEELFTNCGITGEAEKKKYATTYLPVSEEDSWTLLEEYKEATKTFEDFKKKVIDLYPSCSADRKFTNDDLDRLIGQAIRNPIKDLDGLSTFYREYLKITTFMRDKNRLGEAEQSRTFKRGLPEALWNRIDARLQIKYPDHNRENHYPLDDIYNAANRKSCR</sequence>
<dbReference type="AlphaFoldDB" id="A0AAD5Y7F6"/>
<evidence type="ECO:0000313" key="2">
    <source>
        <dbReference type="EMBL" id="KAJ3472623.1"/>
    </source>
</evidence>
<proteinExistence type="predicted"/>
<organism evidence="2 3">
    <name type="scientific">Meripilus lineatus</name>
    <dbReference type="NCBI Taxonomy" id="2056292"/>
    <lineage>
        <taxon>Eukaryota</taxon>
        <taxon>Fungi</taxon>
        <taxon>Dikarya</taxon>
        <taxon>Basidiomycota</taxon>
        <taxon>Agaricomycotina</taxon>
        <taxon>Agaricomycetes</taxon>
        <taxon>Polyporales</taxon>
        <taxon>Meripilaceae</taxon>
        <taxon>Meripilus</taxon>
    </lineage>
</organism>
<reference evidence="2" key="1">
    <citation type="submission" date="2022-07" db="EMBL/GenBank/DDBJ databases">
        <title>Genome Sequence of Physisporinus lineatus.</title>
        <authorList>
            <person name="Buettner E."/>
        </authorList>
    </citation>
    <scope>NUCLEOTIDE SEQUENCE</scope>
    <source>
        <strain evidence="2">VT162</strain>
    </source>
</reference>
<feature type="compositionally biased region" description="Polar residues" evidence="1">
    <location>
        <begin position="1"/>
        <end position="14"/>
    </location>
</feature>
<comment type="caution">
    <text evidence="2">The sequence shown here is derived from an EMBL/GenBank/DDBJ whole genome shotgun (WGS) entry which is preliminary data.</text>
</comment>
<name>A0AAD5Y7F6_9APHY</name>